<dbReference type="RefSeq" id="WP_315947180.1">
    <property type="nucleotide sequence ID" value="NZ_JAWCUA010000007.1"/>
</dbReference>
<evidence type="ECO:0000313" key="2">
    <source>
        <dbReference type="EMBL" id="MDU0113106.1"/>
    </source>
</evidence>
<name>A0ABU3R092_9GAMM</name>
<comment type="caution">
    <text evidence="2">The sequence shown here is derived from an EMBL/GenBank/DDBJ whole genome shotgun (WGS) entry which is preliminary data.</text>
</comment>
<dbReference type="EMBL" id="JAWCUA010000007">
    <property type="protein sequence ID" value="MDU0113106.1"/>
    <property type="molecule type" value="Genomic_DNA"/>
</dbReference>
<reference evidence="2 3" key="1">
    <citation type="submission" date="2023-10" db="EMBL/GenBank/DDBJ databases">
        <title>Psychrosphaera aquimaarina strain SW33 isolated from seawater.</title>
        <authorList>
            <person name="Bayburt H."/>
            <person name="Kim J.M."/>
            <person name="Choi B.J."/>
            <person name="Jeon C.O."/>
        </authorList>
    </citation>
    <scope>NUCLEOTIDE SEQUENCE [LARGE SCALE GENOMIC DNA]</scope>
    <source>
        <strain evidence="2 3">KCTC 52743</strain>
    </source>
</reference>
<accession>A0ABU3R092</accession>
<organism evidence="2 3">
    <name type="scientific">Psychrosphaera aquimarina</name>
    <dbReference type="NCBI Taxonomy" id="2044854"/>
    <lineage>
        <taxon>Bacteria</taxon>
        <taxon>Pseudomonadati</taxon>
        <taxon>Pseudomonadota</taxon>
        <taxon>Gammaproteobacteria</taxon>
        <taxon>Alteromonadales</taxon>
        <taxon>Pseudoalteromonadaceae</taxon>
        <taxon>Psychrosphaera</taxon>
    </lineage>
</organism>
<proteinExistence type="predicted"/>
<feature type="domain" description="Phosphoribosylaminoimidazole carboxylase C-terminal" evidence="1">
    <location>
        <begin position="1"/>
        <end position="50"/>
    </location>
</feature>
<dbReference type="InterPro" id="IPR011054">
    <property type="entry name" value="Rudment_hybrid_motif"/>
</dbReference>
<dbReference type="Gene3D" id="3.30.470.20">
    <property type="entry name" value="ATP-grasp fold, B domain"/>
    <property type="match status" value="1"/>
</dbReference>
<sequence>MVNYVGEPKPSSELLKLDNAHLHWYDKSVRSKRKMGHINLVADSVEELQKLIGQVHDFLPESLATNLAEIKE</sequence>
<dbReference type="InterPro" id="IPR040686">
    <property type="entry name" value="PurK_C"/>
</dbReference>
<dbReference type="Pfam" id="PF17769">
    <property type="entry name" value="PurK_C"/>
    <property type="match status" value="1"/>
</dbReference>
<dbReference type="Proteomes" id="UP001257914">
    <property type="component" value="Unassembled WGS sequence"/>
</dbReference>
<keyword evidence="3" id="KW-1185">Reference proteome</keyword>
<protein>
    <recommendedName>
        <fullName evidence="1">Phosphoribosylaminoimidazole carboxylase C-terminal domain-containing protein</fullName>
    </recommendedName>
</protein>
<evidence type="ECO:0000313" key="3">
    <source>
        <dbReference type="Proteomes" id="UP001257914"/>
    </source>
</evidence>
<dbReference type="SUPFAM" id="SSF51246">
    <property type="entry name" value="Rudiment single hybrid motif"/>
    <property type="match status" value="1"/>
</dbReference>
<gene>
    <name evidence="2" type="ORF">RT723_08870</name>
</gene>
<evidence type="ECO:0000259" key="1">
    <source>
        <dbReference type="Pfam" id="PF17769"/>
    </source>
</evidence>